<proteinExistence type="predicted"/>
<dbReference type="EMBL" id="LECT01000015">
    <property type="protein sequence ID" value="KLU06534.1"/>
    <property type="molecule type" value="Genomic_DNA"/>
</dbReference>
<sequence length="41" mass="4977">MIRQFSRRPLLWRFKADSSRRRVEADSSVFPQRRSPRQNSA</sequence>
<organism evidence="2 3">
    <name type="scientific">Rhodopirellula islandica</name>
    <dbReference type="NCBI Taxonomy" id="595434"/>
    <lineage>
        <taxon>Bacteria</taxon>
        <taxon>Pseudomonadati</taxon>
        <taxon>Planctomycetota</taxon>
        <taxon>Planctomycetia</taxon>
        <taxon>Pirellulales</taxon>
        <taxon>Pirellulaceae</taxon>
        <taxon>Rhodopirellula</taxon>
    </lineage>
</organism>
<dbReference type="Proteomes" id="UP000036367">
    <property type="component" value="Unassembled WGS sequence"/>
</dbReference>
<evidence type="ECO:0000256" key="1">
    <source>
        <dbReference type="SAM" id="MobiDB-lite"/>
    </source>
</evidence>
<name>A0A0J1ELW7_RHOIS</name>
<evidence type="ECO:0000313" key="3">
    <source>
        <dbReference type="Proteomes" id="UP000036367"/>
    </source>
</evidence>
<evidence type="ECO:0000313" key="2">
    <source>
        <dbReference type="EMBL" id="KLU06534.1"/>
    </source>
</evidence>
<gene>
    <name evidence="2" type="ORF">RISK_001745</name>
</gene>
<dbReference type="AlphaFoldDB" id="A0A0J1ELW7"/>
<protein>
    <submittedName>
        <fullName evidence="2">Uncharacterized protein</fullName>
    </submittedName>
</protein>
<keyword evidence="3" id="KW-1185">Reference proteome</keyword>
<reference evidence="2" key="1">
    <citation type="submission" date="2015-05" db="EMBL/GenBank/DDBJ databases">
        <title>Permanent draft genome of Rhodopirellula islandicus K833.</title>
        <authorList>
            <person name="Kizina J."/>
            <person name="Richter M."/>
            <person name="Glockner F.O."/>
            <person name="Harder J."/>
        </authorList>
    </citation>
    <scope>NUCLEOTIDE SEQUENCE [LARGE SCALE GENOMIC DNA]</scope>
    <source>
        <strain evidence="2">K833</strain>
    </source>
</reference>
<comment type="caution">
    <text evidence="2">The sequence shown here is derived from an EMBL/GenBank/DDBJ whole genome shotgun (WGS) entry which is preliminary data.</text>
</comment>
<feature type="region of interest" description="Disordered" evidence="1">
    <location>
        <begin position="19"/>
        <end position="41"/>
    </location>
</feature>
<accession>A0A0J1ELW7</accession>